<dbReference type="STRING" id="1817760.A2151_06520"/>
<keyword evidence="2" id="KW-0342">GTP-binding</keyword>
<proteinExistence type="predicted"/>
<dbReference type="GO" id="GO:0003924">
    <property type="term" value="F:GTPase activity"/>
    <property type="evidence" value="ECO:0007669"/>
    <property type="project" value="InterPro"/>
</dbReference>
<sequence>MSDFDETARRLTVKLVYYGPALSGKTTNLMRLHDLLQPEARGELMTLETQGDRTLFFDLLPLGFRAPSGLLVKLKLFTVPGQVAHDGTRKAVLSRADGVVFVADSQRTQGVNNAEAFQNLADNAARVGLDFDRLPLAVQFNKRDLPEIYSEAEIRERWSATPWPLFLASALNGDGVRETFLALLARVYADLDRLYALRTDHGLDEPAFIRAAADAGPRRQAC</sequence>
<dbReference type="InterPro" id="IPR052705">
    <property type="entry name" value="Gliding_Motility_GTPase"/>
</dbReference>
<protein>
    <submittedName>
        <fullName evidence="3">GTPase</fullName>
    </submittedName>
</protein>
<dbReference type="Gene3D" id="3.40.50.300">
    <property type="entry name" value="P-loop containing nucleotide triphosphate hydrolases"/>
    <property type="match status" value="1"/>
</dbReference>
<evidence type="ECO:0000313" key="3">
    <source>
        <dbReference type="EMBL" id="OGI45610.1"/>
    </source>
</evidence>
<keyword evidence="1" id="KW-0547">Nucleotide-binding</keyword>
<accession>A0A1F6TKD4</accession>
<dbReference type="Pfam" id="PF00025">
    <property type="entry name" value="Arf"/>
    <property type="match status" value="1"/>
</dbReference>
<comment type="caution">
    <text evidence="3">The sequence shown here is derived from an EMBL/GenBank/DDBJ whole genome shotgun (WGS) entry which is preliminary data.</text>
</comment>
<dbReference type="Proteomes" id="UP000178885">
    <property type="component" value="Unassembled WGS sequence"/>
</dbReference>
<evidence type="ECO:0000256" key="1">
    <source>
        <dbReference type="ARBA" id="ARBA00022741"/>
    </source>
</evidence>
<organism evidence="3 4">
    <name type="scientific">Candidatus Muproteobacteria bacterium RBG_16_65_34</name>
    <dbReference type="NCBI Taxonomy" id="1817760"/>
    <lineage>
        <taxon>Bacteria</taxon>
        <taxon>Pseudomonadati</taxon>
        <taxon>Pseudomonadota</taxon>
        <taxon>Candidatus Muproteobacteria</taxon>
    </lineage>
</organism>
<dbReference type="EMBL" id="MFSU01000100">
    <property type="protein sequence ID" value="OGI45610.1"/>
    <property type="molecule type" value="Genomic_DNA"/>
</dbReference>
<dbReference type="GO" id="GO:0005525">
    <property type="term" value="F:GTP binding"/>
    <property type="evidence" value="ECO:0007669"/>
    <property type="project" value="UniProtKB-KW"/>
</dbReference>
<evidence type="ECO:0000313" key="4">
    <source>
        <dbReference type="Proteomes" id="UP000178885"/>
    </source>
</evidence>
<dbReference type="SUPFAM" id="SSF52540">
    <property type="entry name" value="P-loop containing nucleoside triphosphate hydrolases"/>
    <property type="match status" value="1"/>
</dbReference>
<evidence type="ECO:0000256" key="2">
    <source>
        <dbReference type="ARBA" id="ARBA00023134"/>
    </source>
</evidence>
<gene>
    <name evidence="3" type="ORF">A2151_06520</name>
</gene>
<dbReference type="PANTHER" id="PTHR42708">
    <property type="entry name" value="ATP/GTP-BINDING PROTEIN-RELATED"/>
    <property type="match status" value="1"/>
</dbReference>
<dbReference type="InterPro" id="IPR006689">
    <property type="entry name" value="Small_GTPase_ARF/SAR"/>
</dbReference>
<dbReference type="PANTHER" id="PTHR42708:SF1">
    <property type="entry name" value="GLIDING MOTILITY PROTEIN MGLA"/>
    <property type="match status" value="1"/>
</dbReference>
<dbReference type="AlphaFoldDB" id="A0A1F6TKD4"/>
<dbReference type="CDD" id="cd00882">
    <property type="entry name" value="Ras_like_GTPase"/>
    <property type="match status" value="1"/>
</dbReference>
<reference evidence="3 4" key="1">
    <citation type="journal article" date="2016" name="Nat. Commun.">
        <title>Thousands of microbial genomes shed light on interconnected biogeochemical processes in an aquifer system.</title>
        <authorList>
            <person name="Anantharaman K."/>
            <person name="Brown C.T."/>
            <person name="Hug L.A."/>
            <person name="Sharon I."/>
            <person name="Castelle C.J."/>
            <person name="Probst A.J."/>
            <person name="Thomas B.C."/>
            <person name="Singh A."/>
            <person name="Wilkins M.J."/>
            <person name="Karaoz U."/>
            <person name="Brodie E.L."/>
            <person name="Williams K.H."/>
            <person name="Hubbard S.S."/>
            <person name="Banfield J.F."/>
        </authorList>
    </citation>
    <scope>NUCLEOTIDE SEQUENCE [LARGE SCALE GENOMIC DNA]</scope>
</reference>
<dbReference type="InterPro" id="IPR027417">
    <property type="entry name" value="P-loop_NTPase"/>
</dbReference>
<name>A0A1F6TKD4_9PROT</name>